<dbReference type="Proteomes" id="UP000295083">
    <property type="component" value="Unassembled WGS sequence"/>
</dbReference>
<evidence type="ECO:0000313" key="4">
    <source>
        <dbReference type="Proteomes" id="UP000295083"/>
    </source>
</evidence>
<keyword evidence="4" id="KW-1185">Reference proteome</keyword>
<feature type="compositionally biased region" description="Basic and acidic residues" evidence="1">
    <location>
        <begin position="103"/>
        <end position="113"/>
    </location>
</feature>
<proteinExistence type="predicted"/>
<sequence>MVGPMVIVSLLMVNAVVVDTLGTIPTRHDGLSALYSTPDRAISMPMLGVHLAPRTFPQDNPLNITEEQALELGISIIPVDKGHWDALVTSSGLDTPSPPSSDLSRREHNREEVNPPDPTDWCTPIASDNQCTFGVWSHEMQYTDRPNRAWLFDKNCKLIGDHHPWEWDNWENMYSGLPWVTIFRMSRTKYPELKYAGRGWGPLDPGWELYFPFGEVNLFYYRRSFDCSR</sequence>
<evidence type="ECO:0000313" key="3">
    <source>
        <dbReference type="EMBL" id="TDZ37691.1"/>
    </source>
</evidence>
<organism evidence="3 4">
    <name type="scientific">Colletotrichum spinosum</name>
    <dbReference type="NCBI Taxonomy" id="1347390"/>
    <lineage>
        <taxon>Eukaryota</taxon>
        <taxon>Fungi</taxon>
        <taxon>Dikarya</taxon>
        <taxon>Ascomycota</taxon>
        <taxon>Pezizomycotina</taxon>
        <taxon>Sordariomycetes</taxon>
        <taxon>Hypocreomycetidae</taxon>
        <taxon>Glomerellales</taxon>
        <taxon>Glomerellaceae</taxon>
        <taxon>Colletotrichum</taxon>
        <taxon>Colletotrichum orbiculare species complex</taxon>
    </lineage>
</organism>
<accession>A0A4R8QFS3</accession>
<feature type="region of interest" description="Disordered" evidence="1">
    <location>
        <begin position="89"/>
        <end position="119"/>
    </location>
</feature>
<feature type="chain" id="PRO_5020876391" evidence="2">
    <location>
        <begin position="23"/>
        <end position="229"/>
    </location>
</feature>
<evidence type="ECO:0000256" key="1">
    <source>
        <dbReference type="SAM" id="MobiDB-lite"/>
    </source>
</evidence>
<gene>
    <name evidence="3" type="ORF">C8035_v007629</name>
</gene>
<protein>
    <submittedName>
        <fullName evidence="3">Uncharacterized protein</fullName>
    </submittedName>
</protein>
<evidence type="ECO:0000256" key="2">
    <source>
        <dbReference type="SAM" id="SignalP"/>
    </source>
</evidence>
<dbReference type="AlphaFoldDB" id="A0A4R8QFS3"/>
<dbReference type="EMBL" id="QAPG01000021">
    <property type="protein sequence ID" value="TDZ37691.1"/>
    <property type="molecule type" value="Genomic_DNA"/>
</dbReference>
<reference evidence="3 4" key="1">
    <citation type="submission" date="2018-11" db="EMBL/GenBank/DDBJ databases">
        <title>Genome sequence and assembly of Colletotrichum spinosum.</title>
        <authorList>
            <person name="Gan P."/>
            <person name="Shirasu K."/>
        </authorList>
    </citation>
    <scope>NUCLEOTIDE SEQUENCE [LARGE SCALE GENOMIC DNA]</scope>
    <source>
        <strain evidence="3 4">CBS 515.97</strain>
    </source>
</reference>
<keyword evidence="2" id="KW-0732">Signal</keyword>
<name>A0A4R8QFS3_9PEZI</name>
<feature type="signal peptide" evidence="2">
    <location>
        <begin position="1"/>
        <end position="22"/>
    </location>
</feature>
<comment type="caution">
    <text evidence="3">The sequence shown here is derived from an EMBL/GenBank/DDBJ whole genome shotgun (WGS) entry which is preliminary data.</text>
</comment>